<keyword evidence="2" id="KW-1133">Transmembrane helix</keyword>
<evidence type="ECO:0000256" key="1">
    <source>
        <dbReference type="SAM" id="MobiDB-lite"/>
    </source>
</evidence>
<proteinExistence type="predicted"/>
<dbReference type="AlphaFoldDB" id="A0A3M6X402"/>
<evidence type="ECO:0000313" key="4">
    <source>
        <dbReference type="Proteomes" id="UP000281245"/>
    </source>
</evidence>
<name>A0A3M6X402_HORWE</name>
<dbReference type="Proteomes" id="UP000281245">
    <property type="component" value="Unassembled WGS sequence"/>
</dbReference>
<evidence type="ECO:0008006" key="5">
    <source>
        <dbReference type="Google" id="ProtNLM"/>
    </source>
</evidence>
<keyword evidence="2" id="KW-0472">Membrane</keyword>
<accession>A0A3M6X402</accession>
<reference evidence="3 4" key="1">
    <citation type="journal article" date="2018" name="BMC Genomics">
        <title>Genomic evidence for intraspecific hybridization in a clonal and extremely halotolerant yeast.</title>
        <authorList>
            <person name="Gostincar C."/>
            <person name="Stajich J.E."/>
            <person name="Zupancic J."/>
            <person name="Zalar P."/>
            <person name="Gunde-Cimerman N."/>
        </authorList>
    </citation>
    <scope>NUCLEOTIDE SEQUENCE [LARGE SCALE GENOMIC DNA]</scope>
    <source>
        <strain evidence="3 4">EXF-6656</strain>
    </source>
</reference>
<evidence type="ECO:0000313" key="3">
    <source>
        <dbReference type="EMBL" id="RMX85168.1"/>
    </source>
</evidence>
<feature type="region of interest" description="Disordered" evidence="1">
    <location>
        <begin position="428"/>
        <end position="447"/>
    </location>
</feature>
<dbReference type="PROSITE" id="PS51257">
    <property type="entry name" value="PROKAR_LIPOPROTEIN"/>
    <property type="match status" value="1"/>
</dbReference>
<feature type="region of interest" description="Disordered" evidence="1">
    <location>
        <begin position="1065"/>
        <end position="1092"/>
    </location>
</feature>
<feature type="compositionally biased region" description="Basic and acidic residues" evidence="1">
    <location>
        <begin position="1081"/>
        <end position="1092"/>
    </location>
</feature>
<sequence>MVKYTLPLVFDHPHTATMRATYISLALGLIGCLLVSASEIHDASGFQVANEFEDKLGEHDPERKSELTVELPHAERLDERNIKSRTTRTMTDRFMGHSITRTKTKTVNGHPSLHTTGHHDDLQGAPLEQRQFYPFVRPPPEKDLDDATAPVDILSIGHTKHNWPTTLAERREAEDTTDDPMDDVESSHAGRDVVLGDADLDASMVADVHRGSDERKRDAKYPDLRKWCMANPNACMKDHMERVNLLPHTWTEICGRYSRLCSDICRKGVHGACDAAMSHETRDIPDTSQSLGDKVDSAVAGLVNWLENDDDDSSDANGNHEPTETVWVEATTVAYAASTSLPLDRRSESDGHFENVFGRAPDNIQDEIDQYVHQQAGGEAVSIPNFLCPGPCTDCAPFEAFIGNGAVPTPGSANKRQASEQPTYMMSISDMGSQGKTTLNPPQVSDDNVVTGTTDIDQPRPSGILTTDKNGQAVYVTRTGDWADNTVTRTYEDEGSTTVTLYSQFSITKKPPVTVTMISHDSTRSGTLIETVGAEGSPVWVTKTGVFAMSTTTVAIPSGLHSNKTGAALLSTTASVAPQPTSAGVAPQTVTVTHVTTLTDIMIRPFQCRHTSLDFGLETAMMANISGFSTPVPITKSKQSIGNGTVVVALPYPQATVFPISTYQDFVYDLLSLMESRDMMEQGHRRILDSDLSSLHDEMPYVDWFKVAELGYAISRHHATVDHDMSHKVALLWMLERSEQHAQHLKNVAVVTQVPKLLEARKVKSTQSVATVTMLDYDQDGSATPMTVSGFNVGNRTVATAVPFDIPWAVQQSPVPTPPACKKGNDLYNPRKCRYQRCMMKHYKPIEIITVYPAAILQDKGSDCTGYNYVTQSTRLVNAHFGTTKAHQTYYPTKPTVVAGKKDQQPTMTVVRQIPRGAARSWWSRILHHVEDGPTCWDQATCCHECCRKTKHDPWKVIMWVLIGAGAIFTALALAAAGCCGLLYRRHRRHQKDNPHHSMLDYVPAAVPYFGRRNRRHAANAADPAAGKSGGAGNAGGGQQIGQGAAGSGVDPALAAAAGAAAGSALSEKRNDGAGQTAGADDGRGTMGRKAEEGRGKVAFADGGAPADAAQAGGQQVIATTPSGQQVVTTAAAAPAEAAEKSIAAPAEGAEKVVSSPVTAEQVVTTTTTPGPASAEHVEPITIHHDGSSDGIPTGRQVLDMGSMRGRKKNRNNKGGQQEDLLNLRF</sequence>
<feature type="compositionally biased region" description="Acidic residues" evidence="1">
    <location>
        <begin position="175"/>
        <end position="184"/>
    </location>
</feature>
<dbReference type="OrthoDB" id="3902974at2759"/>
<keyword evidence="2" id="KW-0812">Transmembrane</keyword>
<feature type="region of interest" description="Disordered" evidence="1">
    <location>
        <begin position="164"/>
        <end position="187"/>
    </location>
</feature>
<feature type="transmembrane region" description="Helical" evidence="2">
    <location>
        <begin position="957"/>
        <end position="984"/>
    </location>
</feature>
<comment type="caution">
    <text evidence="3">The sequence shown here is derived from an EMBL/GenBank/DDBJ whole genome shotgun (WGS) entry which is preliminary data.</text>
</comment>
<feature type="compositionally biased region" description="Gly residues" evidence="1">
    <location>
        <begin position="1028"/>
        <end position="1047"/>
    </location>
</feature>
<organism evidence="3 4">
    <name type="scientific">Hortaea werneckii</name>
    <name type="common">Black yeast</name>
    <name type="synonym">Cladosporium werneckii</name>
    <dbReference type="NCBI Taxonomy" id="91943"/>
    <lineage>
        <taxon>Eukaryota</taxon>
        <taxon>Fungi</taxon>
        <taxon>Dikarya</taxon>
        <taxon>Ascomycota</taxon>
        <taxon>Pezizomycotina</taxon>
        <taxon>Dothideomycetes</taxon>
        <taxon>Dothideomycetidae</taxon>
        <taxon>Mycosphaerellales</taxon>
        <taxon>Teratosphaeriaceae</taxon>
        <taxon>Hortaea</taxon>
    </lineage>
</organism>
<protein>
    <recommendedName>
        <fullName evidence="5">Transmembrane protein</fullName>
    </recommendedName>
</protein>
<feature type="region of interest" description="Disordered" evidence="1">
    <location>
        <begin position="1183"/>
        <end position="1226"/>
    </location>
</feature>
<evidence type="ECO:0000256" key="2">
    <source>
        <dbReference type="SAM" id="Phobius"/>
    </source>
</evidence>
<dbReference type="EMBL" id="QWIJ01000238">
    <property type="protein sequence ID" value="RMX85168.1"/>
    <property type="molecule type" value="Genomic_DNA"/>
</dbReference>
<gene>
    <name evidence="3" type="ORF">D0869_04032</name>
</gene>
<feature type="region of interest" description="Disordered" evidence="1">
    <location>
        <begin position="1017"/>
        <end position="1048"/>
    </location>
</feature>